<proteinExistence type="predicted"/>
<dbReference type="EMBL" id="GGEC01072996">
    <property type="protein sequence ID" value="MBX53480.1"/>
    <property type="molecule type" value="Transcribed_RNA"/>
</dbReference>
<organism evidence="1">
    <name type="scientific">Rhizophora mucronata</name>
    <name type="common">Asiatic mangrove</name>
    <dbReference type="NCBI Taxonomy" id="61149"/>
    <lineage>
        <taxon>Eukaryota</taxon>
        <taxon>Viridiplantae</taxon>
        <taxon>Streptophyta</taxon>
        <taxon>Embryophyta</taxon>
        <taxon>Tracheophyta</taxon>
        <taxon>Spermatophyta</taxon>
        <taxon>Magnoliopsida</taxon>
        <taxon>eudicotyledons</taxon>
        <taxon>Gunneridae</taxon>
        <taxon>Pentapetalae</taxon>
        <taxon>rosids</taxon>
        <taxon>fabids</taxon>
        <taxon>Malpighiales</taxon>
        <taxon>Rhizophoraceae</taxon>
        <taxon>Rhizophora</taxon>
    </lineage>
</organism>
<name>A0A2P2PFF7_RHIMU</name>
<evidence type="ECO:0000313" key="1">
    <source>
        <dbReference type="EMBL" id="MBX53480.1"/>
    </source>
</evidence>
<protein>
    <submittedName>
        <fullName evidence="1">Uncharacterized protein</fullName>
    </submittedName>
</protein>
<sequence length="43" mass="5212">MQRSRIKRNKKREMQTVVFVLMFWKESEIGIFLSNVAQKQVLN</sequence>
<reference evidence="1" key="1">
    <citation type="submission" date="2018-02" db="EMBL/GenBank/DDBJ databases">
        <title>Rhizophora mucronata_Transcriptome.</title>
        <authorList>
            <person name="Meera S.P."/>
            <person name="Sreeshan A."/>
            <person name="Augustine A."/>
        </authorList>
    </citation>
    <scope>NUCLEOTIDE SEQUENCE</scope>
    <source>
        <tissue evidence="1">Leaf</tissue>
    </source>
</reference>
<dbReference type="AlphaFoldDB" id="A0A2P2PFF7"/>
<accession>A0A2P2PFF7</accession>